<dbReference type="EMBL" id="OZ021742">
    <property type="protein sequence ID" value="CAK9327461.1"/>
    <property type="molecule type" value="Genomic_DNA"/>
</dbReference>
<evidence type="ECO:0000313" key="1">
    <source>
        <dbReference type="EMBL" id="CAK9327461.1"/>
    </source>
</evidence>
<organism evidence="1 2">
    <name type="scientific">Citrullus colocynthis</name>
    <name type="common">colocynth</name>
    <dbReference type="NCBI Taxonomy" id="252529"/>
    <lineage>
        <taxon>Eukaryota</taxon>
        <taxon>Viridiplantae</taxon>
        <taxon>Streptophyta</taxon>
        <taxon>Embryophyta</taxon>
        <taxon>Tracheophyta</taxon>
        <taxon>Spermatophyta</taxon>
        <taxon>Magnoliopsida</taxon>
        <taxon>eudicotyledons</taxon>
        <taxon>Gunneridae</taxon>
        <taxon>Pentapetalae</taxon>
        <taxon>rosids</taxon>
        <taxon>fabids</taxon>
        <taxon>Cucurbitales</taxon>
        <taxon>Cucurbitaceae</taxon>
        <taxon>Benincaseae</taxon>
        <taxon>Citrullus</taxon>
    </lineage>
</organism>
<keyword evidence="2" id="KW-1185">Reference proteome</keyword>
<accession>A0ABP0Z6V6</accession>
<proteinExistence type="predicted"/>
<name>A0ABP0Z6V6_9ROSI</name>
<gene>
    <name evidence="1" type="ORF">CITCOLO1_LOCUS19841</name>
</gene>
<dbReference type="Proteomes" id="UP001642487">
    <property type="component" value="Chromosome 8"/>
</dbReference>
<protein>
    <submittedName>
        <fullName evidence="1">Uncharacterized protein</fullName>
    </submittedName>
</protein>
<reference evidence="1 2" key="1">
    <citation type="submission" date="2024-03" db="EMBL/GenBank/DDBJ databases">
        <authorList>
            <person name="Gkanogiannis A."/>
            <person name="Becerra Lopez-Lavalle L."/>
        </authorList>
    </citation>
    <scope>NUCLEOTIDE SEQUENCE [LARGE SCALE GENOMIC DNA]</scope>
</reference>
<evidence type="ECO:0000313" key="2">
    <source>
        <dbReference type="Proteomes" id="UP001642487"/>
    </source>
</evidence>
<sequence length="72" mass="8640">MLHLRVGTRGDKLYKSIRSKNSMVTVKRTSFLLVFDVRVREEQELYMQRVEPYSFGVFVPYFSWDAILVSYR</sequence>